<gene>
    <name evidence="1" type="ORF">FHS11_003766</name>
</gene>
<proteinExistence type="predicted"/>
<dbReference type="EMBL" id="JACHWX010000012">
    <property type="protein sequence ID" value="MBB3057336.1"/>
    <property type="molecule type" value="Genomic_DNA"/>
</dbReference>
<dbReference type="AlphaFoldDB" id="A0A839SHL1"/>
<organism evidence="1 2">
    <name type="scientific">Mucilaginibacter gotjawali</name>
    <dbReference type="NCBI Taxonomy" id="1550579"/>
    <lineage>
        <taxon>Bacteria</taxon>
        <taxon>Pseudomonadati</taxon>
        <taxon>Bacteroidota</taxon>
        <taxon>Sphingobacteriia</taxon>
        <taxon>Sphingobacteriales</taxon>
        <taxon>Sphingobacteriaceae</taxon>
        <taxon>Mucilaginibacter</taxon>
    </lineage>
</organism>
<keyword evidence="2" id="KW-1185">Reference proteome</keyword>
<reference evidence="1" key="1">
    <citation type="submission" date="2020-08" db="EMBL/GenBank/DDBJ databases">
        <title>Genomic Encyclopedia of Type Strains, Phase III (KMG-III): the genomes of soil and plant-associated and newly described type strains.</title>
        <authorList>
            <person name="Whitman W."/>
        </authorList>
    </citation>
    <scope>NUCLEOTIDE SEQUENCE [LARGE SCALE GENOMIC DNA]</scope>
    <source>
        <strain evidence="1">CECT 8628</strain>
    </source>
</reference>
<accession>A0A839SHL1</accession>
<sequence length="43" mass="4597">MIQPGNAGTLTVKPPSGSGLRSILYDNDTVKVSYSSVKINFQL</sequence>
<protein>
    <submittedName>
        <fullName evidence="1">Uncharacterized protein</fullName>
    </submittedName>
</protein>
<dbReference type="Proteomes" id="UP000539265">
    <property type="component" value="Unassembled WGS sequence"/>
</dbReference>
<evidence type="ECO:0000313" key="2">
    <source>
        <dbReference type="Proteomes" id="UP000539265"/>
    </source>
</evidence>
<name>A0A839SHL1_9SPHI</name>
<comment type="caution">
    <text evidence="1">The sequence shown here is derived from an EMBL/GenBank/DDBJ whole genome shotgun (WGS) entry which is preliminary data.</text>
</comment>
<evidence type="ECO:0000313" key="1">
    <source>
        <dbReference type="EMBL" id="MBB3057336.1"/>
    </source>
</evidence>